<comment type="caution">
    <text evidence="2">The sequence shown here is derived from an EMBL/GenBank/DDBJ whole genome shotgun (WGS) entry which is preliminary data.</text>
</comment>
<feature type="transmembrane region" description="Helical" evidence="1">
    <location>
        <begin position="21"/>
        <end position="46"/>
    </location>
</feature>
<keyword evidence="3" id="KW-1185">Reference proteome</keyword>
<evidence type="ECO:0000313" key="2">
    <source>
        <dbReference type="EMBL" id="RUT29137.1"/>
    </source>
</evidence>
<evidence type="ECO:0000313" key="3">
    <source>
        <dbReference type="Proteomes" id="UP000272464"/>
    </source>
</evidence>
<feature type="transmembrane region" description="Helical" evidence="1">
    <location>
        <begin position="165"/>
        <end position="184"/>
    </location>
</feature>
<dbReference type="GO" id="GO:0016020">
    <property type="term" value="C:membrane"/>
    <property type="evidence" value="ECO:0007669"/>
    <property type="project" value="InterPro"/>
</dbReference>
<dbReference type="EMBL" id="RZNX01000007">
    <property type="protein sequence ID" value="RUT29137.1"/>
    <property type="molecule type" value="Genomic_DNA"/>
</dbReference>
<dbReference type="Proteomes" id="UP000272464">
    <property type="component" value="Unassembled WGS sequence"/>
</dbReference>
<feature type="transmembrane region" description="Helical" evidence="1">
    <location>
        <begin position="134"/>
        <end position="153"/>
    </location>
</feature>
<evidence type="ECO:0000256" key="1">
    <source>
        <dbReference type="SAM" id="Phobius"/>
    </source>
</evidence>
<dbReference type="AlphaFoldDB" id="A0A433X518"/>
<keyword evidence="1" id="KW-0812">Transmembrane</keyword>
<feature type="transmembrane region" description="Helical" evidence="1">
    <location>
        <begin position="373"/>
        <end position="390"/>
    </location>
</feature>
<keyword evidence="1" id="KW-0472">Membrane</keyword>
<dbReference type="Pfam" id="PF05975">
    <property type="entry name" value="EcsB"/>
    <property type="match status" value="1"/>
</dbReference>
<dbReference type="OrthoDB" id="2447941at2"/>
<accession>A0A433X518</accession>
<dbReference type="RefSeq" id="WP_127200168.1">
    <property type="nucleotide sequence ID" value="NZ_RZNX01000007.1"/>
</dbReference>
<proteinExistence type="predicted"/>
<feature type="transmembrane region" description="Helical" evidence="1">
    <location>
        <begin position="190"/>
        <end position="209"/>
    </location>
</feature>
<sequence length="404" mass="46638">MDVRTLRSRRKAAFWGKIIPYFPYVVQSGVAVLTFILFIAFAAWYTSFLKHIPPELPIRWIMLILLAPLTVYASFRTYLQPADLTFLLPQEYRMKPYFVPGYRSGVIYKLIGLFILLIAVWPLYVRSSPDPKPLWLMVLVLIVLKIISAYGGWQELRMSSARARSGYRVLRWCLVILMLAAWIWQSPLRSTLFTILVGINYVLSLRLAVKHQVPWETLIATEKSQASRVMLLLGWFVDVPAEGQKVYPRRWLSSFGNTVPWGQEAAFRYLLIKTFVRSELLGIIVRLTLLSMVLVWWTGNSLWGPIIYLFFLFAAGMQLSTLRQYHRDSPAASFYPLPEGAHIEAALRLMFRIQTGLAVIMWLPMLILGYTEPMMLLFSLAAGIIMVVLLRSRFARSWKAEEED</sequence>
<feature type="transmembrane region" description="Helical" evidence="1">
    <location>
        <begin position="58"/>
        <end position="79"/>
    </location>
</feature>
<reference evidence="2 3" key="1">
    <citation type="submission" date="2018-12" db="EMBL/GenBank/DDBJ databases">
        <authorList>
            <person name="Sun L."/>
            <person name="Chen Z."/>
        </authorList>
    </citation>
    <scope>NUCLEOTIDE SEQUENCE [LARGE SCALE GENOMIC DNA]</scope>
    <source>
        <strain evidence="2 3">3-5-3</strain>
    </source>
</reference>
<keyword evidence="1" id="KW-1133">Transmembrane helix</keyword>
<feature type="transmembrane region" description="Helical" evidence="1">
    <location>
        <begin position="100"/>
        <end position="122"/>
    </location>
</feature>
<dbReference type="InterPro" id="IPR010288">
    <property type="entry name" value="EcsB_ABC"/>
</dbReference>
<gene>
    <name evidence="2" type="ORF">EJP77_15565</name>
</gene>
<dbReference type="PIRSF" id="PIRSF037259">
    <property type="entry name" value="EcsB_ABC"/>
    <property type="match status" value="1"/>
</dbReference>
<name>A0A433X518_9BACL</name>
<protein>
    <submittedName>
        <fullName evidence="2">ABC transporter permease</fullName>
    </submittedName>
</protein>
<organism evidence="2 3">
    <name type="scientific">Paenibacillus zeisoli</name>
    <dbReference type="NCBI Taxonomy" id="2496267"/>
    <lineage>
        <taxon>Bacteria</taxon>
        <taxon>Bacillati</taxon>
        <taxon>Bacillota</taxon>
        <taxon>Bacilli</taxon>
        <taxon>Bacillales</taxon>
        <taxon>Paenibacillaceae</taxon>
        <taxon>Paenibacillus</taxon>
    </lineage>
</organism>